<evidence type="ECO:0000313" key="3">
    <source>
        <dbReference type="Proteomes" id="UP000000292"/>
    </source>
</evidence>
<gene>
    <name evidence="2" type="ordered locus">TC41_2828</name>
</gene>
<accession>F8IJK7</accession>
<sequence length="78" mass="8641">MLVTGAAKEGLRCGRWFAIQLLVGEFWDAESFERTRMPRSQARKPGTTMTSKAGNWLPWGEGGTLISSEAALQREQLA</sequence>
<reference evidence="3" key="2">
    <citation type="submission" date="2011-06" db="EMBL/GenBank/DDBJ databases">
        <title>The complete genome sequence of Alicyclobacillus acidocaldarius sp. Tc-4-1.</title>
        <authorList>
            <person name="Chen Y."/>
            <person name="He Y."/>
            <person name="Dong Z."/>
            <person name="Hu S."/>
        </authorList>
    </citation>
    <scope>NUCLEOTIDE SEQUENCE [LARGE SCALE GENOMIC DNA]</scope>
    <source>
        <strain evidence="3">Tc-4-1</strain>
    </source>
</reference>
<dbReference type="EMBL" id="CP002902">
    <property type="protein sequence ID" value="AEJ44720.1"/>
    <property type="molecule type" value="Genomic_DNA"/>
</dbReference>
<dbReference type="KEGG" id="aad:TC41_2828"/>
<dbReference type="HOGENOM" id="CLU_2614139_0_0_9"/>
<dbReference type="Proteomes" id="UP000000292">
    <property type="component" value="Chromosome"/>
</dbReference>
<proteinExistence type="predicted"/>
<reference evidence="2 3" key="1">
    <citation type="journal article" date="2011" name="J. Bacteriol.">
        <title>Complete Genome Sequence of Alicyclobacillus acidocaldarius Strain Tc-4-1.</title>
        <authorList>
            <person name="Chen Y."/>
            <person name="He Y."/>
            <person name="Zhang B."/>
            <person name="Yang J."/>
            <person name="Li W."/>
            <person name="Dong Z."/>
            <person name="Hu S."/>
        </authorList>
    </citation>
    <scope>NUCLEOTIDE SEQUENCE [LARGE SCALE GENOMIC DNA]</scope>
    <source>
        <strain evidence="2 3">Tc-4-1</strain>
    </source>
</reference>
<organism evidence="2 3">
    <name type="scientific">Alicyclobacillus acidocaldarius (strain Tc-4-1)</name>
    <name type="common">Bacillus acidocaldarius</name>
    <dbReference type="NCBI Taxonomy" id="1048834"/>
    <lineage>
        <taxon>Bacteria</taxon>
        <taxon>Bacillati</taxon>
        <taxon>Bacillota</taxon>
        <taxon>Bacilli</taxon>
        <taxon>Bacillales</taxon>
        <taxon>Alicyclobacillaceae</taxon>
        <taxon>Alicyclobacillus</taxon>
    </lineage>
</organism>
<evidence type="ECO:0000256" key="1">
    <source>
        <dbReference type="SAM" id="MobiDB-lite"/>
    </source>
</evidence>
<dbReference type="AlphaFoldDB" id="F8IJK7"/>
<feature type="region of interest" description="Disordered" evidence="1">
    <location>
        <begin position="36"/>
        <end position="56"/>
    </location>
</feature>
<protein>
    <submittedName>
        <fullName evidence="2">Uncharacterized protein</fullName>
    </submittedName>
</protein>
<evidence type="ECO:0000313" key="2">
    <source>
        <dbReference type="EMBL" id="AEJ44720.1"/>
    </source>
</evidence>
<dbReference type="STRING" id="1048834.TC41_2828"/>
<name>F8IJK7_ALIAT</name>